<dbReference type="GO" id="GO:0005789">
    <property type="term" value="C:endoplasmic reticulum membrane"/>
    <property type="evidence" value="ECO:0007669"/>
    <property type="project" value="UniProtKB-SubCell"/>
</dbReference>
<feature type="transmembrane region" description="Helical" evidence="10">
    <location>
        <begin position="102"/>
        <end position="119"/>
    </location>
</feature>
<dbReference type="InParanoid" id="A0A0N1PI51"/>
<organism evidence="11 12">
    <name type="scientific">Papilio machaon</name>
    <name type="common">Old World swallowtail butterfly</name>
    <dbReference type="NCBI Taxonomy" id="76193"/>
    <lineage>
        <taxon>Eukaryota</taxon>
        <taxon>Metazoa</taxon>
        <taxon>Ecdysozoa</taxon>
        <taxon>Arthropoda</taxon>
        <taxon>Hexapoda</taxon>
        <taxon>Insecta</taxon>
        <taxon>Pterygota</taxon>
        <taxon>Neoptera</taxon>
        <taxon>Endopterygota</taxon>
        <taxon>Lepidoptera</taxon>
        <taxon>Glossata</taxon>
        <taxon>Ditrysia</taxon>
        <taxon>Papilionoidea</taxon>
        <taxon>Papilionidae</taxon>
        <taxon>Papilioninae</taxon>
        <taxon>Papilio</taxon>
    </lineage>
</organism>
<evidence type="ECO:0000313" key="12">
    <source>
        <dbReference type="Proteomes" id="UP000053240"/>
    </source>
</evidence>
<dbReference type="GO" id="GO:0006665">
    <property type="term" value="P:sphingolipid metabolic process"/>
    <property type="evidence" value="ECO:0007669"/>
    <property type="project" value="TreeGrafter"/>
</dbReference>
<keyword evidence="5 10" id="KW-0256">Endoplasmic reticulum</keyword>
<keyword evidence="3 10" id="KW-0813">Transport</keyword>
<evidence type="ECO:0000256" key="7">
    <source>
        <dbReference type="ARBA" id="ARBA00023055"/>
    </source>
</evidence>
<keyword evidence="12" id="KW-1185">Reference proteome</keyword>
<dbReference type="EMBL" id="KQ460545">
    <property type="protein sequence ID" value="KPJ14083.1"/>
    <property type="molecule type" value="Genomic_DNA"/>
</dbReference>
<dbReference type="InterPro" id="IPR007290">
    <property type="entry name" value="Arv1"/>
</dbReference>
<dbReference type="GO" id="GO:0016125">
    <property type="term" value="P:sterol metabolic process"/>
    <property type="evidence" value="ECO:0007669"/>
    <property type="project" value="UniProtKB-UniRule"/>
</dbReference>
<protein>
    <recommendedName>
        <fullName evidence="10">Protein ARV</fullName>
    </recommendedName>
</protein>
<evidence type="ECO:0000256" key="8">
    <source>
        <dbReference type="ARBA" id="ARBA00023098"/>
    </source>
</evidence>
<dbReference type="Pfam" id="PF04161">
    <property type="entry name" value="Arv1"/>
    <property type="match status" value="1"/>
</dbReference>
<accession>A0A0N1PI51</accession>
<feature type="transmembrane region" description="Helical" evidence="10">
    <location>
        <begin position="252"/>
        <end position="270"/>
    </location>
</feature>
<feature type="transmembrane region" description="Helical" evidence="10">
    <location>
        <begin position="277"/>
        <end position="299"/>
    </location>
</feature>
<dbReference type="GO" id="GO:0032366">
    <property type="term" value="P:intracellular sterol transport"/>
    <property type="evidence" value="ECO:0007669"/>
    <property type="project" value="UniProtKB-UniRule"/>
</dbReference>
<dbReference type="Proteomes" id="UP000053240">
    <property type="component" value="Unassembled WGS sequence"/>
</dbReference>
<evidence type="ECO:0000256" key="9">
    <source>
        <dbReference type="ARBA" id="ARBA00023136"/>
    </source>
</evidence>
<dbReference type="PANTHER" id="PTHR14467">
    <property type="entry name" value="ARV1"/>
    <property type="match status" value="1"/>
</dbReference>
<dbReference type="GO" id="GO:0005794">
    <property type="term" value="C:Golgi apparatus"/>
    <property type="evidence" value="ECO:0007669"/>
    <property type="project" value="TreeGrafter"/>
</dbReference>
<feature type="transmembrane region" description="Helical" evidence="10">
    <location>
        <begin position="217"/>
        <end position="240"/>
    </location>
</feature>
<keyword evidence="6 10" id="KW-1133">Transmembrane helix</keyword>
<comment type="subcellular location">
    <subcellularLocation>
        <location evidence="1 10">Endoplasmic reticulum membrane</location>
        <topology evidence="1 10">Multi-pass membrane protein</topology>
    </subcellularLocation>
</comment>
<evidence type="ECO:0000256" key="4">
    <source>
        <dbReference type="ARBA" id="ARBA00022692"/>
    </source>
</evidence>
<evidence type="ECO:0000256" key="1">
    <source>
        <dbReference type="ARBA" id="ARBA00004477"/>
    </source>
</evidence>
<evidence type="ECO:0000313" key="11">
    <source>
        <dbReference type="EMBL" id="KPJ14083.1"/>
    </source>
</evidence>
<keyword evidence="8 10" id="KW-0443">Lipid metabolism</keyword>
<keyword evidence="7 10" id="KW-0445">Lipid transport</keyword>
<dbReference type="PANTHER" id="PTHR14467:SF0">
    <property type="entry name" value="PROTEIN ARV1"/>
    <property type="match status" value="1"/>
</dbReference>
<gene>
    <name evidence="11" type="ORF">RR48_02684</name>
</gene>
<sequence length="308" mass="35109">MVNVFLRKTIACTMGEKKKLNGEYMRLKMSNNKKYRCVNCGEPCSALYKTYGPTVLKLTKCISCKGIVDKYIEYDPVIVMIDLVLMSREAQRHILYNTEFKAFWKLFIILMMLETYAVWRSDCLFSITVNTLCDVENNYTINATSIDIPISISLPETWRHNCKGWVQDSRADDTDLFIWEKDFYVQFISTFSGIVIFISTVHILMKSIQLFATKREVSCELLLKAFSLGNTSVVFLLPALVWSSPGPARAGLAHYALVFLYTLVVFYNVFTVVYERAAAVTVSVMVVSHCAKYLTTFLATPLLRGLVP</sequence>
<evidence type="ECO:0000256" key="5">
    <source>
        <dbReference type="ARBA" id="ARBA00022824"/>
    </source>
</evidence>
<evidence type="ECO:0000256" key="6">
    <source>
        <dbReference type="ARBA" id="ARBA00022989"/>
    </source>
</evidence>
<evidence type="ECO:0000256" key="2">
    <source>
        <dbReference type="ARBA" id="ARBA00009187"/>
    </source>
</evidence>
<proteinExistence type="inferred from homology"/>
<evidence type="ECO:0000256" key="10">
    <source>
        <dbReference type="RuleBase" id="RU368065"/>
    </source>
</evidence>
<dbReference type="GO" id="GO:0097036">
    <property type="term" value="P:regulation of plasma membrane sterol distribution"/>
    <property type="evidence" value="ECO:0007669"/>
    <property type="project" value="UniProtKB-UniRule"/>
</dbReference>
<reference evidence="11 12" key="1">
    <citation type="journal article" date="2015" name="Nat. Commun.">
        <title>Outbred genome sequencing and CRISPR/Cas9 gene editing in butterflies.</title>
        <authorList>
            <person name="Li X."/>
            <person name="Fan D."/>
            <person name="Zhang W."/>
            <person name="Liu G."/>
            <person name="Zhang L."/>
            <person name="Zhao L."/>
            <person name="Fang X."/>
            <person name="Chen L."/>
            <person name="Dong Y."/>
            <person name="Chen Y."/>
            <person name="Ding Y."/>
            <person name="Zhao R."/>
            <person name="Feng M."/>
            <person name="Zhu Y."/>
            <person name="Feng Y."/>
            <person name="Jiang X."/>
            <person name="Zhu D."/>
            <person name="Xiang H."/>
            <person name="Feng X."/>
            <person name="Li S."/>
            <person name="Wang J."/>
            <person name="Zhang G."/>
            <person name="Kronforst M.R."/>
            <person name="Wang W."/>
        </authorList>
    </citation>
    <scope>NUCLEOTIDE SEQUENCE [LARGE SCALE GENOMIC DNA]</scope>
    <source>
        <strain evidence="11">Ya'a_city_454_Pm</strain>
        <tissue evidence="11">Whole body</tissue>
    </source>
</reference>
<comment type="function">
    <text evidence="10">Mediator of sterol homeostasis involved in sterol uptake, trafficking and distribution into membranes.</text>
</comment>
<keyword evidence="4 10" id="KW-0812">Transmembrane</keyword>
<dbReference type="AlphaFoldDB" id="A0A0N1PI51"/>
<feature type="transmembrane region" description="Helical" evidence="10">
    <location>
        <begin position="183"/>
        <end position="205"/>
    </location>
</feature>
<keyword evidence="9 10" id="KW-0472">Membrane</keyword>
<comment type="similarity">
    <text evidence="2 10">Belongs to the ARV1 family.</text>
</comment>
<dbReference type="FunCoup" id="A0A0N1PI51">
    <property type="interactions" value="850"/>
</dbReference>
<evidence type="ECO:0000256" key="3">
    <source>
        <dbReference type="ARBA" id="ARBA00022448"/>
    </source>
</evidence>
<dbReference type="GO" id="GO:0032541">
    <property type="term" value="C:cortical endoplasmic reticulum"/>
    <property type="evidence" value="ECO:0007669"/>
    <property type="project" value="TreeGrafter"/>
</dbReference>
<name>A0A0N1PI51_PAPMA</name>